<evidence type="ECO:0000313" key="7">
    <source>
        <dbReference type="EMBL" id="KAF3801114.1"/>
    </source>
</evidence>
<dbReference type="Gene3D" id="1.20.1250.20">
    <property type="entry name" value="MFS general substrate transporter like domains"/>
    <property type="match status" value="1"/>
</dbReference>
<evidence type="ECO:0000256" key="2">
    <source>
        <dbReference type="ARBA" id="ARBA00022448"/>
    </source>
</evidence>
<dbReference type="GO" id="GO:0016020">
    <property type="term" value="C:membrane"/>
    <property type="evidence" value="ECO:0007669"/>
    <property type="project" value="UniProtKB-SubCell"/>
</dbReference>
<evidence type="ECO:0000256" key="1">
    <source>
        <dbReference type="ARBA" id="ARBA00004141"/>
    </source>
</evidence>
<dbReference type="EMBL" id="WVTB01000070">
    <property type="protein sequence ID" value="KAF3801114.1"/>
    <property type="molecule type" value="Genomic_DNA"/>
</dbReference>
<keyword evidence="2" id="KW-0813">Transport</keyword>
<keyword evidence="4 6" id="KW-1133">Transmembrane helix</keyword>
<organism evidence="7 8">
    <name type="scientific">Colletotrichum gloeosporioides</name>
    <name type="common">Anthracnose fungus</name>
    <name type="synonym">Glomerella cingulata</name>
    <dbReference type="NCBI Taxonomy" id="474922"/>
    <lineage>
        <taxon>Eukaryota</taxon>
        <taxon>Fungi</taxon>
        <taxon>Dikarya</taxon>
        <taxon>Ascomycota</taxon>
        <taxon>Pezizomycotina</taxon>
        <taxon>Sordariomycetes</taxon>
        <taxon>Hypocreomycetidae</taxon>
        <taxon>Glomerellales</taxon>
        <taxon>Glomerellaceae</taxon>
        <taxon>Colletotrichum</taxon>
        <taxon>Colletotrichum gloeosporioides species complex</taxon>
    </lineage>
</organism>
<dbReference type="PANTHER" id="PTHR23511:SF4">
    <property type="entry name" value="MAJOR FACILITATOR SUPERFAMILY (MFS) PROFILE DOMAIN-CONTAINING PROTEIN"/>
    <property type="match status" value="1"/>
</dbReference>
<reference evidence="7" key="2">
    <citation type="submission" date="2020-03" db="EMBL/GenBank/DDBJ databases">
        <authorList>
            <person name="Fu F.-F."/>
            <person name="Chen J."/>
        </authorList>
    </citation>
    <scope>NUCLEOTIDE SEQUENCE</scope>
    <source>
        <strain evidence="7">Lc1</strain>
    </source>
</reference>
<name>A0A8H4CC87_COLGL</name>
<dbReference type="AlphaFoldDB" id="A0A8H4CC87"/>
<evidence type="ECO:0000256" key="5">
    <source>
        <dbReference type="ARBA" id="ARBA00023136"/>
    </source>
</evidence>
<accession>A0A8H4CC87</accession>
<dbReference type="Proteomes" id="UP000613401">
    <property type="component" value="Unassembled WGS sequence"/>
</dbReference>
<evidence type="ECO:0000256" key="6">
    <source>
        <dbReference type="SAM" id="Phobius"/>
    </source>
</evidence>
<dbReference type="PANTHER" id="PTHR23511">
    <property type="entry name" value="SYNAPTIC VESICLE GLYCOPROTEIN 2"/>
    <property type="match status" value="1"/>
</dbReference>
<keyword evidence="8" id="KW-1185">Reference proteome</keyword>
<evidence type="ECO:0000256" key="3">
    <source>
        <dbReference type="ARBA" id="ARBA00022692"/>
    </source>
</evidence>
<sequence length="160" mass="17815">MEAQKTEYQPAQASDVATAETFVTADEHVLNLQDLDPALNLKMQLMNNSVIATQAFREFGECRYAYRLTIASYVGMLLGTLFWGFVKCIITDAMPNWESLGFFVAMVGFVAGGNLLMDTVVFLEYLPSNKQWLLTALACWWGFGQAVAGFLAWGFLVSEL</sequence>
<protein>
    <submittedName>
        <fullName evidence="7">Putative MFS-type transporter PB1E7.08c</fullName>
    </submittedName>
</protein>
<gene>
    <name evidence="7" type="ORF">GCG54_00010175</name>
</gene>
<reference evidence="7" key="1">
    <citation type="journal article" date="2020" name="Phytopathology">
        <title>Genome sequence and comparative analysis of Colletotrichum gloeosporioides isolated from Liriodendron leaves.</title>
        <authorList>
            <person name="Fu F.F."/>
            <person name="Hao Z."/>
            <person name="Wang P."/>
            <person name="Lu Y."/>
            <person name="Xue L.J."/>
            <person name="Wei G."/>
            <person name="Tian Y."/>
            <person name="Baishi H."/>
            <person name="Xu H."/>
            <person name="Shi J."/>
            <person name="Cheng T."/>
            <person name="Wang G."/>
            <person name="Yi Y."/>
            <person name="Chen J."/>
        </authorList>
    </citation>
    <scope>NUCLEOTIDE SEQUENCE</scope>
    <source>
        <strain evidence="7">Lc1</strain>
    </source>
</reference>
<comment type="subcellular location">
    <subcellularLocation>
        <location evidence="1">Membrane</location>
        <topology evidence="1">Multi-pass membrane protein</topology>
    </subcellularLocation>
</comment>
<feature type="transmembrane region" description="Helical" evidence="6">
    <location>
        <begin position="64"/>
        <end position="85"/>
    </location>
</feature>
<feature type="transmembrane region" description="Helical" evidence="6">
    <location>
        <begin position="132"/>
        <end position="156"/>
    </location>
</feature>
<proteinExistence type="predicted"/>
<dbReference type="RefSeq" id="XP_045260273.1">
    <property type="nucleotide sequence ID" value="XM_045410106.1"/>
</dbReference>
<evidence type="ECO:0000313" key="8">
    <source>
        <dbReference type="Proteomes" id="UP000613401"/>
    </source>
</evidence>
<feature type="transmembrane region" description="Helical" evidence="6">
    <location>
        <begin position="100"/>
        <end position="125"/>
    </location>
</feature>
<evidence type="ECO:0000256" key="4">
    <source>
        <dbReference type="ARBA" id="ARBA00022989"/>
    </source>
</evidence>
<dbReference type="GeneID" id="69017307"/>
<comment type="caution">
    <text evidence="7">The sequence shown here is derived from an EMBL/GenBank/DDBJ whole genome shotgun (WGS) entry which is preliminary data.</text>
</comment>
<dbReference type="InterPro" id="IPR036259">
    <property type="entry name" value="MFS_trans_sf"/>
</dbReference>
<keyword evidence="3 6" id="KW-0812">Transmembrane</keyword>
<keyword evidence="5 6" id="KW-0472">Membrane</keyword>